<dbReference type="AlphaFoldDB" id="A0A1R1Y029"/>
<reference evidence="2" key="1">
    <citation type="submission" date="2017-01" db="EMBL/GenBank/DDBJ databases">
        <authorList>
            <person name="Wang Y."/>
            <person name="White M."/>
            <person name="Kvist S."/>
            <person name="Moncalvo J.-M."/>
        </authorList>
    </citation>
    <scope>NUCLEOTIDE SEQUENCE [LARGE SCALE GENOMIC DNA]</scope>
    <source>
        <strain evidence="2">ID-206-W2</strain>
    </source>
</reference>
<dbReference type="EMBL" id="LSSM01002807">
    <property type="protein sequence ID" value="OMJ20260.1"/>
    <property type="molecule type" value="Genomic_DNA"/>
</dbReference>
<organism evidence="1 2">
    <name type="scientific">Smittium culicis</name>
    <dbReference type="NCBI Taxonomy" id="133412"/>
    <lineage>
        <taxon>Eukaryota</taxon>
        <taxon>Fungi</taxon>
        <taxon>Fungi incertae sedis</taxon>
        <taxon>Zoopagomycota</taxon>
        <taxon>Kickxellomycotina</taxon>
        <taxon>Harpellomycetes</taxon>
        <taxon>Harpellales</taxon>
        <taxon>Legeriomycetaceae</taxon>
        <taxon>Smittium</taxon>
    </lineage>
</organism>
<evidence type="ECO:0000313" key="2">
    <source>
        <dbReference type="Proteomes" id="UP000187429"/>
    </source>
</evidence>
<accession>A0A1R1Y029</accession>
<proteinExistence type="predicted"/>
<sequence>MDEEESVVFEAAVFSEPVGVDERFVGKPEIVSDGGGFVAFGAAAAVQYDFLGGCGIGGLREAVRGGEVVGRHLHRFGELDVGYVDGVGDVAIGVIVLAADVDEHCVAIRISYYALHLVDSYCLRCKLLRHWMLLSDIMLFYENKNCVEWR</sequence>
<keyword evidence="2" id="KW-1185">Reference proteome</keyword>
<name>A0A1R1Y029_9FUNG</name>
<protein>
    <submittedName>
        <fullName evidence="1">Uncharacterized protein</fullName>
    </submittedName>
</protein>
<dbReference type="Proteomes" id="UP000187429">
    <property type="component" value="Unassembled WGS sequence"/>
</dbReference>
<gene>
    <name evidence="1" type="ORF">AYI69_g6287</name>
</gene>
<evidence type="ECO:0000313" key="1">
    <source>
        <dbReference type="EMBL" id="OMJ20260.1"/>
    </source>
</evidence>
<comment type="caution">
    <text evidence="1">The sequence shown here is derived from an EMBL/GenBank/DDBJ whole genome shotgun (WGS) entry which is preliminary data.</text>
</comment>